<name>A0A2P6S5G0_ROSCH</name>
<dbReference type="Gramene" id="PRQ53920">
    <property type="protein sequence ID" value="PRQ53920"/>
    <property type="gene ID" value="RchiOBHm_Chr2g0171851"/>
</dbReference>
<dbReference type="EMBL" id="PDCK01000040">
    <property type="protein sequence ID" value="PRQ53920.1"/>
    <property type="molecule type" value="Genomic_DNA"/>
</dbReference>
<comment type="caution">
    <text evidence="1">The sequence shown here is derived from an EMBL/GenBank/DDBJ whole genome shotgun (WGS) entry which is preliminary data.</text>
</comment>
<reference evidence="1 2" key="1">
    <citation type="journal article" date="2018" name="Nat. Genet.">
        <title>The Rosa genome provides new insights in the design of modern roses.</title>
        <authorList>
            <person name="Bendahmane M."/>
        </authorList>
    </citation>
    <scope>NUCLEOTIDE SEQUENCE [LARGE SCALE GENOMIC DNA]</scope>
    <source>
        <strain evidence="2">cv. Old Blush</strain>
    </source>
</reference>
<gene>
    <name evidence="1" type="ORF">RchiOBHm_Chr2g0171851</name>
</gene>
<organism evidence="1 2">
    <name type="scientific">Rosa chinensis</name>
    <name type="common">China rose</name>
    <dbReference type="NCBI Taxonomy" id="74649"/>
    <lineage>
        <taxon>Eukaryota</taxon>
        <taxon>Viridiplantae</taxon>
        <taxon>Streptophyta</taxon>
        <taxon>Embryophyta</taxon>
        <taxon>Tracheophyta</taxon>
        <taxon>Spermatophyta</taxon>
        <taxon>Magnoliopsida</taxon>
        <taxon>eudicotyledons</taxon>
        <taxon>Gunneridae</taxon>
        <taxon>Pentapetalae</taxon>
        <taxon>rosids</taxon>
        <taxon>fabids</taxon>
        <taxon>Rosales</taxon>
        <taxon>Rosaceae</taxon>
        <taxon>Rosoideae</taxon>
        <taxon>Rosoideae incertae sedis</taxon>
        <taxon>Rosa</taxon>
    </lineage>
</organism>
<protein>
    <submittedName>
        <fullName evidence="1">Uncharacterized protein</fullName>
    </submittedName>
</protein>
<keyword evidence="2" id="KW-1185">Reference proteome</keyword>
<evidence type="ECO:0000313" key="1">
    <source>
        <dbReference type="EMBL" id="PRQ53920.1"/>
    </source>
</evidence>
<accession>A0A2P6S5G0</accession>
<proteinExistence type="predicted"/>
<sequence length="67" mass="7786">MHNILLGRQGILRVLAQTDQNDKDLDRMSERQDLEGKELKQETTLHDLELVSLVHSHVNAAEQYDFE</sequence>
<dbReference type="Proteomes" id="UP000238479">
    <property type="component" value="Chromosome 2"/>
</dbReference>
<evidence type="ECO:0000313" key="2">
    <source>
        <dbReference type="Proteomes" id="UP000238479"/>
    </source>
</evidence>
<dbReference type="AlphaFoldDB" id="A0A2P6S5G0"/>